<keyword evidence="1" id="KW-0472">Membrane</keyword>
<dbReference type="PANTHER" id="PTHR11732">
    <property type="entry name" value="ALDO/KETO REDUCTASE"/>
    <property type="match status" value="1"/>
</dbReference>
<dbReference type="AlphaFoldDB" id="A0A445CQC9"/>
<reference evidence="3 4" key="1">
    <citation type="submission" date="2019-01" db="EMBL/GenBank/DDBJ databases">
        <title>Sequencing of cultivated peanut Arachis hypogaea provides insights into genome evolution and oil improvement.</title>
        <authorList>
            <person name="Chen X."/>
        </authorList>
    </citation>
    <scope>NUCLEOTIDE SEQUENCE [LARGE SCALE GENOMIC DNA]</scope>
    <source>
        <strain evidence="4">cv. Fuhuasheng</strain>
        <tissue evidence="3">Leaves</tissue>
    </source>
</reference>
<keyword evidence="4" id="KW-1185">Reference proteome</keyword>
<proteinExistence type="predicted"/>
<dbReference type="InterPro" id="IPR023210">
    <property type="entry name" value="NADP_OxRdtase_dom"/>
</dbReference>
<dbReference type="Pfam" id="PF00248">
    <property type="entry name" value="Aldo_ket_red"/>
    <property type="match status" value="1"/>
</dbReference>
<dbReference type="Proteomes" id="UP000289738">
    <property type="component" value="Chromosome A06"/>
</dbReference>
<keyword evidence="1" id="KW-0812">Transmembrane</keyword>
<sequence length="145" mass="15877">MLVISFGTTAFETDDGDVHKLAVMEAIELGYRHFDTASIYGSEQALGEAIVEAVKLGLISSMDELFITSMLWLSDNHPNLVLHALCKSLYGSSLVLLLLALTACYPSLVVVNSGKSSSNLSNISKQGEYIFSLQGWVYYSLYLNK</sequence>
<protein>
    <recommendedName>
        <fullName evidence="2">NADP-dependent oxidoreductase domain-containing protein</fullName>
    </recommendedName>
</protein>
<keyword evidence="1" id="KW-1133">Transmembrane helix</keyword>
<evidence type="ECO:0000313" key="4">
    <source>
        <dbReference type="Proteomes" id="UP000289738"/>
    </source>
</evidence>
<dbReference type="InterPro" id="IPR020471">
    <property type="entry name" value="AKR"/>
</dbReference>
<feature type="transmembrane region" description="Helical" evidence="1">
    <location>
        <begin position="89"/>
        <end position="111"/>
    </location>
</feature>
<comment type="caution">
    <text evidence="3">The sequence shown here is derived from an EMBL/GenBank/DDBJ whole genome shotgun (WGS) entry which is preliminary data.</text>
</comment>
<name>A0A445CQC9_ARAHY</name>
<feature type="domain" description="NADP-dependent oxidoreductase" evidence="2">
    <location>
        <begin position="4"/>
        <end position="88"/>
    </location>
</feature>
<dbReference type="Gene3D" id="3.20.20.100">
    <property type="entry name" value="NADP-dependent oxidoreductase domain"/>
    <property type="match status" value="1"/>
</dbReference>
<dbReference type="InterPro" id="IPR036812">
    <property type="entry name" value="NAD(P)_OxRdtase_dom_sf"/>
</dbReference>
<dbReference type="SUPFAM" id="SSF51430">
    <property type="entry name" value="NAD(P)-linked oxidoreductase"/>
    <property type="match status" value="1"/>
</dbReference>
<dbReference type="GO" id="GO:0016491">
    <property type="term" value="F:oxidoreductase activity"/>
    <property type="evidence" value="ECO:0007669"/>
    <property type="project" value="InterPro"/>
</dbReference>
<dbReference type="EMBL" id="SDMP01000006">
    <property type="protein sequence ID" value="RYR53114.1"/>
    <property type="molecule type" value="Genomic_DNA"/>
</dbReference>
<dbReference type="PROSITE" id="PS00798">
    <property type="entry name" value="ALDOKETO_REDUCTASE_1"/>
    <property type="match status" value="1"/>
</dbReference>
<dbReference type="InterPro" id="IPR018170">
    <property type="entry name" value="Aldo/ket_reductase_CS"/>
</dbReference>
<dbReference type="STRING" id="3818.A0A445CQC9"/>
<gene>
    <name evidence="3" type="ORF">Ahy_A06g028045</name>
</gene>
<evidence type="ECO:0000256" key="1">
    <source>
        <dbReference type="SAM" id="Phobius"/>
    </source>
</evidence>
<evidence type="ECO:0000259" key="2">
    <source>
        <dbReference type="Pfam" id="PF00248"/>
    </source>
</evidence>
<accession>A0A445CQC9</accession>
<evidence type="ECO:0000313" key="3">
    <source>
        <dbReference type="EMBL" id="RYR53114.1"/>
    </source>
</evidence>
<organism evidence="3 4">
    <name type="scientific">Arachis hypogaea</name>
    <name type="common">Peanut</name>
    <dbReference type="NCBI Taxonomy" id="3818"/>
    <lineage>
        <taxon>Eukaryota</taxon>
        <taxon>Viridiplantae</taxon>
        <taxon>Streptophyta</taxon>
        <taxon>Embryophyta</taxon>
        <taxon>Tracheophyta</taxon>
        <taxon>Spermatophyta</taxon>
        <taxon>Magnoliopsida</taxon>
        <taxon>eudicotyledons</taxon>
        <taxon>Gunneridae</taxon>
        <taxon>Pentapetalae</taxon>
        <taxon>rosids</taxon>
        <taxon>fabids</taxon>
        <taxon>Fabales</taxon>
        <taxon>Fabaceae</taxon>
        <taxon>Papilionoideae</taxon>
        <taxon>50 kb inversion clade</taxon>
        <taxon>dalbergioids sensu lato</taxon>
        <taxon>Dalbergieae</taxon>
        <taxon>Pterocarpus clade</taxon>
        <taxon>Arachis</taxon>
    </lineage>
</organism>